<accession>A0ABQ7EW59</accession>
<dbReference type="InterPro" id="IPR036396">
    <property type="entry name" value="Cyt_P450_sf"/>
</dbReference>
<keyword evidence="7" id="KW-1133">Transmembrane helix</keyword>
<comment type="similarity">
    <text evidence="3 11">Belongs to the cytochrome P450 family.</text>
</comment>
<name>A0ABQ7EW59_BRACR</name>
<dbReference type="InterPro" id="IPR017972">
    <property type="entry name" value="Cyt_P450_CS"/>
</dbReference>
<reference evidence="12 13" key="1">
    <citation type="journal article" date="2020" name="BMC Genomics">
        <title>Intraspecific diversification of the crop wild relative Brassica cretica Lam. using demographic model selection.</title>
        <authorList>
            <person name="Kioukis A."/>
            <person name="Michalopoulou V.A."/>
            <person name="Briers L."/>
            <person name="Pirintsos S."/>
            <person name="Studholme D.J."/>
            <person name="Pavlidis P."/>
            <person name="Sarris P.F."/>
        </authorList>
    </citation>
    <scope>NUCLEOTIDE SEQUENCE [LARGE SCALE GENOMIC DNA]</scope>
    <source>
        <strain evidence="13">cv. PFS-1207/04</strain>
    </source>
</reference>
<evidence type="ECO:0000256" key="10">
    <source>
        <dbReference type="ARBA" id="ARBA00023136"/>
    </source>
</evidence>
<evidence type="ECO:0000256" key="11">
    <source>
        <dbReference type="RuleBase" id="RU000461"/>
    </source>
</evidence>
<keyword evidence="13" id="KW-1185">Reference proteome</keyword>
<evidence type="ECO:0000256" key="6">
    <source>
        <dbReference type="ARBA" id="ARBA00022723"/>
    </source>
</evidence>
<evidence type="ECO:0000256" key="3">
    <source>
        <dbReference type="ARBA" id="ARBA00010617"/>
    </source>
</evidence>
<gene>
    <name evidence="12" type="ORF">DY000_02050595</name>
</gene>
<dbReference type="PANTHER" id="PTHR24298:SF475">
    <property type="entry name" value="CYTOCHROME P450 705A5-RELATED"/>
    <property type="match status" value="1"/>
</dbReference>
<dbReference type="PANTHER" id="PTHR24298">
    <property type="entry name" value="FLAVONOID 3'-MONOOXYGENASE-RELATED"/>
    <property type="match status" value="1"/>
</dbReference>
<dbReference type="EMBL" id="QGKV02000297">
    <property type="protein sequence ID" value="KAF3607485.1"/>
    <property type="molecule type" value="Genomic_DNA"/>
</dbReference>
<comment type="cofactor">
    <cofactor evidence="1">
        <name>heme</name>
        <dbReference type="ChEBI" id="CHEBI:30413"/>
    </cofactor>
</comment>
<dbReference type="Pfam" id="PF00067">
    <property type="entry name" value="p450"/>
    <property type="match status" value="2"/>
</dbReference>
<keyword evidence="5" id="KW-0812">Transmembrane</keyword>
<dbReference type="InterPro" id="IPR051103">
    <property type="entry name" value="Plant_metabolite_P450s"/>
</dbReference>
<keyword evidence="4 11" id="KW-0349">Heme</keyword>
<dbReference type="PRINTS" id="PR00463">
    <property type="entry name" value="EP450I"/>
</dbReference>
<keyword evidence="6 11" id="KW-0479">Metal-binding</keyword>
<dbReference type="Proteomes" id="UP000266723">
    <property type="component" value="Unassembled WGS sequence"/>
</dbReference>
<dbReference type="InterPro" id="IPR002401">
    <property type="entry name" value="Cyt_P450_E_grp-I"/>
</dbReference>
<keyword evidence="8 11" id="KW-0560">Oxidoreductase</keyword>
<evidence type="ECO:0000256" key="2">
    <source>
        <dbReference type="ARBA" id="ARBA00004167"/>
    </source>
</evidence>
<evidence type="ECO:0000256" key="5">
    <source>
        <dbReference type="ARBA" id="ARBA00022692"/>
    </source>
</evidence>
<evidence type="ECO:0000256" key="1">
    <source>
        <dbReference type="ARBA" id="ARBA00001971"/>
    </source>
</evidence>
<comment type="caution">
    <text evidence="12">The sequence shown here is derived from an EMBL/GenBank/DDBJ whole genome shotgun (WGS) entry which is preliminary data.</text>
</comment>
<keyword evidence="9 11" id="KW-0503">Monooxygenase</keyword>
<protein>
    <recommendedName>
        <fullName evidence="14">Cytochrome P450</fullName>
    </recommendedName>
</protein>
<keyword evidence="11" id="KW-0408">Iron</keyword>
<evidence type="ECO:0000256" key="8">
    <source>
        <dbReference type="ARBA" id="ARBA00023002"/>
    </source>
</evidence>
<comment type="subcellular location">
    <subcellularLocation>
        <location evidence="2">Membrane</location>
        <topology evidence="2">Single-pass membrane protein</topology>
    </subcellularLocation>
</comment>
<proteinExistence type="inferred from homology"/>
<dbReference type="PROSITE" id="PS00086">
    <property type="entry name" value="CYTOCHROME_P450"/>
    <property type="match status" value="1"/>
</dbReference>
<dbReference type="InterPro" id="IPR001128">
    <property type="entry name" value="Cyt_P450"/>
</dbReference>
<sequence>MVLNNNIISKLLIGRSCSVENGEAEKVRESVTKTMGLLKKVLIVNMLGKPLKKLGISLFGKEIRRVSSRFDELLERHLREHEVKPEKHQNTDMMDVLLASSRDENTDYKITRNHIKLLLVELFLGGTDSAAKLIQWAMAEIINNPNILERLRQEMDSVVGKTSQRGFLLLQDLSKKKREKVLKFLPFGSGRRVCPGANLGYIFVETGVGMMVQCFDWRINGDKTVNMEETAARLSLTMAHLLICTLLPRTDPLSLKLKIPS</sequence>
<evidence type="ECO:0008006" key="14">
    <source>
        <dbReference type="Google" id="ProtNLM"/>
    </source>
</evidence>
<evidence type="ECO:0000313" key="13">
    <source>
        <dbReference type="Proteomes" id="UP000266723"/>
    </source>
</evidence>
<dbReference type="Gene3D" id="1.10.630.10">
    <property type="entry name" value="Cytochrome P450"/>
    <property type="match status" value="2"/>
</dbReference>
<evidence type="ECO:0000256" key="7">
    <source>
        <dbReference type="ARBA" id="ARBA00022989"/>
    </source>
</evidence>
<evidence type="ECO:0000313" key="12">
    <source>
        <dbReference type="EMBL" id="KAF3607485.1"/>
    </source>
</evidence>
<evidence type="ECO:0000256" key="9">
    <source>
        <dbReference type="ARBA" id="ARBA00023033"/>
    </source>
</evidence>
<organism evidence="12 13">
    <name type="scientific">Brassica cretica</name>
    <name type="common">Mustard</name>
    <dbReference type="NCBI Taxonomy" id="69181"/>
    <lineage>
        <taxon>Eukaryota</taxon>
        <taxon>Viridiplantae</taxon>
        <taxon>Streptophyta</taxon>
        <taxon>Embryophyta</taxon>
        <taxon>Tracheophyta</taxon>
        <taxon>Spermatophyta</taxon>
        <taxon>Magnoliopsida</taxon>
        <taxon>eudicotyledons</taxon>
        <taxon>Gunneridae</taxon>
        <taxon>Pentapetalae</taxon>
        <taxon>rosids</taxon>
        <taxon>malvids</taxon>
        <taxon>Brassicales</taxon>
        <taxon>Brassicaceae</taxon>
        <taxon>Brassiceae</taxon>
        <taxon>Brassica</taxon>
    </lineage>
</organism>
<dbReference type="SUPFAM" id="SSF48264">
    <property type="entry name" value="Cytochrome P450"/>
    <property type="match status" value="1"/>
</dbReference>
<keyword evidence="10" id="KW-0472">Membrane</keyword>
<evidence type="ECO:0000256" key="4">
    <source>
        <dbReference type="ARBA" id="ARBA00022617"/>
    </source>
</evidence>